<dbReference type="EC" id="5.6.2.4" evidence="7"/>
<keyword evidence="3" id="KW-0067">ATP-binding</keyword>
<evidence type="ECO:0000256" key="4">
    <source>
        <dbReference type="ARBA" id="ARBA00023125"/>
    </source>
</evidence>
<feature type="region of interest" description="Disordered" evidence="8">
    <location>
        <begin position="523"/>
        <end position="544"/>
    </location>
</feature>
<keyword evidence="10" id="KW-0378">Hydrolase</keyword>
<dbReference type="GO" id="GO:0009378">
    <property type="term" value="F:four-way junction helicase activity"/>
    <property type="evidence" value="ECO:0007669"/>
    <property type="project" value="TreeGrafter"/>
</dbReference>
<dbReference type="GO" id="GO:0005694">
    <property type="term" value="C:chromosome"/>
    <property type="evidence" value="ECO:0007669"/>
    <property type="project" value="TreeGrafter"/>
</dbReference>
<dbReference type="PROSITE" id="PS51192">
    <property type="entry name" value="HELICASE_ATP_BIND_1"/>
    <property type="match status" value="1"/>
</dbReference>
<evidence type="ECO:0000259" key="9">
    <source>
        <dbReference type="PROSITE" id="PS51192"/>
    </source>
</evidence>
<dbReference type="SMART" id="SM00487">
    <property type="entry name" value="DEXDc"/>
    <property type="match status" value="1"/>
</dbReference>
<comment type="catalytic activity">
    <reaction evidence="6">
        <text>Couples ATP hydrolysis with the unwinding of duplex DNA by translocating in the 3'-5' direction.</text>
        <dbReference type="EC" id="5.6.2.4"/>
    </reaction>
</comment>
<proteinExistence type="inferred from homology"/>
<evidence type="ECO:0000313" key="11">
    <source>
        <dbReference type="Proteomes" id="UP001219525"/>
    </source>
</evidence>
<dbReference type="PANTHER" id="PTHR13710:SF105">
    <property type="entry name" value="ATP-DEPENDENT DNA HELICASE Q1"/>
    <property type="match status" value="1"/>
</dbReference>
<dbReference type="PANTHER" id="PTHR13710">
    <property type="entry name" value="DNA HELICASE RECQ FAMILY MEMBER"/>
    <property type="match status" value="1"/>
</dbReference>
<dbReference type="EMBL" id="JARJCW010000115">
    <property type="protein sequence ID" value="KAJ7192816.1"/>
    <property type="molecule type" value="Genomic_DNA"/>
</dbReference>
<accession>A0AAD6UY68</accession>
<comment type="similarity">
    <text evidence="1">Belongs to the helicase family. RecQ subfamily.</text>
</comment>
<dbReference type="InterPro" id="IPR027417">
    <property type="entry name" value="P-loop_NTPase"/>
</dbReference>
<feature type="domain" description="Helicase ATP-binding" evidence="9">
    <location>
        <begin position="82"/>
        <end position="265"/>
    </location>
</feature>
<keyword evidence="4" id="KW-0238">DNA-binding</keyword>
<protein>
    <recommendedName>
        <fullName evidence="7">DNA 3'-5' helicase</fullName>
        <ecNumber evidence="7">5.6.2.4</ecNumber>
    </recommendedName>
</protein>
<evidence type="ECO:0000256" key="7">
    <source>
        <dbReference type="ARBA" id="ARBA00034808"/>
    </source>
</evidence>
<evidence type="ECO:0000256" key="8">
    <source>
        <dbReference type="SAM" id="MobiDB-lite"/>
    </source>
</evidence>
<keyword evidence="5" id="KW-0413">Isomerase</keyword>
<dbReference type="Proteomes" id="UP001219525">
    <property type="component" value="Unassembled WGS sequence"/>
</dbReference>
<dbReference type="Gene3D" id="3.40.50.300">
    <property type="entry name" value="P-loop containing nucleotide triphosphate hydrolases"/>
    <property type="match status" value="2"/>
</dbReference>
<dbReference type="GO" id="GO:0016787">
    <property type="term" value="F:hydrolase activity"/>
    <property type="evidence" value="ECO:0007669"/>
    <property type="project" value="UniProtKB-KW"/>
</dbReference>
<comment type="caution">
    <text evidence="10">The sequence shown here is derived from an EMBL/GenBank/DDBJ whole genome shotgun (WGS) entry which is preliminary data.</text>
</comment>
<dbReference type="Pfam" id="PF00270">
    <property type="entry name" value="DEAD"/>
    <property type="match status" value="1"/>
</dbReference>
<dbReference type="SUPFAM" id="SSF52540">
    <property type="entry name" value="P-loop containing nucleoside triphosphate hydrolases"/>
    <property type="match status" value="1"/>
</dbReference>
<gene>
    <name evidence="10" type="ORF">GGX14DRAFT_379737</name>
</gene>
<dbReference type="GO" id="GO:0005737">
    <property type="term" value="C:cytoplasm"/>
    <property type="evidence" value="ECO:0007669"/>
    <property type="project" value="TreeGrafter"/>
</dbReference>
<evidence type="ECO:0000256" key="6">
    <source>
        <dbReference type="ARBA" id="ARBA00034617"/>
    </source>
</evidence>
<evidence type="ECO:0000256" key="1">
    <source>
        <dbReference type="ARBA" id="ARBA00005446"/>
    </source>
</evidence>
<keyword evidence="11" id="KW-1185">Reference proteome</keyword>
<evidence type="ECO:0000313" key="10">
    <source>
        <dbReference type="EMBL" id="KAJ7192816.1"/>
    </source>
</evidence>
<dbReference type="GO" id="GO:0003677">
    <property type="term" value="F:DNA binding"/>
    <property type="evidence" value="ECO:0007669"/>
    <property type="project" value="UniProtKB-KW"/>
</dbReference>
<dbReference type="InterPro" id="IPR001650">
    <property type="entry name" value="Helicase_C-like"/>
</dbReference>
<dbReference type="AlphaFoldDB" id="A0AAD6UY68"/>
<keyword evidence="2" id="KW-0547">Nucleotide-binding</keyword>
<evidence type="ECO:0000256" key="2">
    <source>
        <dbReference type="ARBA" id="ARBA00022741"/>
    </source>
</evidence>
<evidence type="ECO:0000256" key="3">
    <source>
        <dbReference type="ARBA" id="ARBA00022840"/>
    </source>
</evidence>
<sequence>MNNPDTLINPILSQWLEFARQLSLPDLEAFARANIPANLPLPATYLNSLDNDYKTIALRACILVFIASNKRMIPRQYQLEASNATAHGLDCTIDSGTGSGKTLCQIILNLLYPNTTSITISPLKRLQILQAAEFERWGIKVACINEDTPSDRELWDCIRDGFYQHLIVQPEQLKIYQGHLPRLARLLHNQRFLKTIARVHVDEAHNHYLAGLPQHGLPPFRPAWGALDEFRLRLPKGTPFQALSGTLPPHIKLAIHNHLNFDPTRAVSLKLSSNRPNIVYATHRIVGSLKDFRNADFLISIPYKPVIKSLIFHDNTEQCAGLSDYLDERLPLDLRKTGIVRHYHSGMSKEYLTQVFEDFCKPNGGLDVSDVEAVVDYGLPQKMSTSQQRGGRGGRRGQLAVYLVMAEPWAFTAALDSVVPDGTDPDRPICGRLTKTTPKAARAGLAMILYVRSEVCLRTMISQYLADRSTEALSISFGWCCDRPHPERPEIQFDKRTFFPGRFIYEEEDGAIYAGDVGEPDRVHLNPPVARKRKPRGVSNRKTEQRAPLQSLIRTWLSKAHSIDPLRAVRPASFILDAKGINKLSTVHPDRIKTVGDVAAALGETEEWMMEWGAQIIEIITDYDTEIHVQSTERPAPAKRGKVQETNIEYEPRAKRAKITAVLTEANPNVRRSTRKTAKSK</sequence>
<evidence type="ECO:0000256" key="5">
    <source>
        <dbReference type="ARBA" id="ARBA00023235"/>
    </source>
</evidence>
<dbReference type="SMART" id="SM00490">
    <property type="entry name" value="HELICc"/>
    <property type="match status" value="1"/>
</dbReference>
<name>A0AAD6UY68_9AGAR</name>
<dbReference type="InterPro" id="IPR014001">
    <property type="entry name" value="Helicase_ATP-bd"/>
</dbReference>
<reference evidence="10" key="1">
    <citation type="submission" date="2023-03" db="EMBL/GenBank/DDBJ databases">
        <title>Massive genome expansion in bonnet fungi (Mycena s.s.) driven by repeated elements and novel gene families across ecological guilds.</title>
        <authorList>
            <consortium name="Lawrence Berkeley National Laboratory"/>
            <person name="Harder C.B."/>
            <person name="Miyauchi S."/>
            <person name="Viragh M."/>
            <person name="Kuo A."/>
            <person name="Thoen E."/>
            <person name="Andreopoulos B."/>
            <person name="Lu D."/>
            <person name="Skrede I."/>
            <person name="Drula E."/>
            <person name="Henrissat B."/>
            <person name="Morin E."/>
            <person name="Kohler A."/>
            <person name="Barry K."/>
            <person name="LaButti K."/>
            <person name="Morin E."/>
            <person name="Salamov A."/>
            <person name="Lipzen A."/>
            <person name="Mereny Z."/>
            <person name="Hegedus B."/>
            <person name="Baldrian P."/>
            <person name="Stursova M."/>
            <person name="Weitz H."/>
            <person name="Taylor A."/>
            <person name="Grigoriev I.V."/>
            <person name="Nagy L.G."/>
            <person name="Martin F."/>
            <person name="Kauserud H."/>
        </authorList>
    </citation>
    <scope>NUCLEOTIDE SEQUENCE</scope>
    <source>
        <strain evidence="10">9144</strain>
    </source>
</reference>
<dbReference type="GO" id="GO:0005524">
    <property type="term" value="F:ATP binding"/>
    <property type="evidence" value="ECO:0007669"/>
    <property type="project" value="UniProtKB-KW"/>
</dbReference>
<dbReference type="InterPro" id="IPR011545">
    <property type="entry name" value="DEAD/DEAH_box_helicase_dom"/>
</dbReference>
<dbReference type="GO" id="GO:0043138">
    <property type="term" value="F:3'-5' DNA helicase activity"/>
    <property type="evidence" value="ECO:0007669"/>
    <property type="project" value="UniProtKB-EC"/>
</dbReference>
<organism evidence="10 11">
    <name type="scientific">Mycena pura</name>
    <dbReference type="NCBI Taxonomy" id="153505"/>
    <lineage>
        <taxon>Eukaryota</taxon>
        <taxon>Fungi</taxon>
        <taxon>Dikarya</taxon>
        <taxon>Basidiomycota</taxon>
        <taxon>Agaricomycotina</taxon>
        <taxon>Agaricomycetes</taxon>
        <taxon>Agaricomycetidae</taxon>
        <taxon>Agaricales</taxon>
        <taxon>Marasmiineae</taxon>
        <taxon>Mycenaceae</taxon>
        <taxon>Mycena</taxon>
    </lineage>
</organism>
<dbReference type="GO" id="GO:0000724">
    <property type="term" value="P:double-strand break repair via homologous recombination"/>
    <property type="evidence" value="ECO:0007669"/>
    <property type="project" value="TreeGrafter"/>
</dbReference>